<evidence type="ECO:0000256" key="4">
    <source>
        <dbReference type="ARBA" id="ARBA00022692"/>
    </source>
</evidence>
<dbReference type="GO" id="GO:0005886">
    <property type="term" value="C:plasma membrane"/>
    <property type="evidence" value="ECO:0007669"/>
    <property type="project" value="UniProtKB-SubCell"/>
</dbReference>
<dbReference type="InterPro" id="IPR018047">
    <property type="entry name" value="Ammonium_transpt_CS"/>
</dbReference>
<evidence type="ECO:0000256" key="7">
    <source>
        <dbReference type="ARBA" id="ARBA00023177"/>
    </source>
</evidence>
<keyword evidence="6 9" id="KW-0472">Membrane</keyword>
<evidence type="ECO:0000256" key="8">
    <source>
        <dbReference type="ARBA" id="ARBA00050025"/>
    </source>
</evidence>
<dbReference type="InterPro" id="IPR001905">
    <property type="entry name" value="Ammonium_transpt"/>
</dbReference>
<feature type="transmembrane region" description="Helical" evidence="9">
    <location>
        <begin position="123"/>
        <end position="145"/>
    </location>
</feature>
<feature type="transmembrane region" description="Helical" evidence="9">
    <location>
        <begin position="157"/>
        <end position="179"/>
    </location>
</feature>
<keyword evidence="5 9" id="KW-1133">Transmembrane helix</keyword>
<feature type="transmembrane region" description="Helical" evidence="9">
    <location>
        <begin position="6"/>
        <end position="28"/>
    </location>
</feature>
<protein>
    <recommendedName>
        <fullName evidence="8 9">Ammonium transporter</fullName>
    </recommendedName>
</protein>
<feature type="transmembrane region" description="Helical" evidence="9">
    <location>
        <begin position="351"/>
        <end position="372"/>
    </location>
</feature>
<feature type="transmembrane region" description="Helical" evidence="9">
    <location>
        <begin position="258"/>
        <end position="276"/>
    </location>
</feature>
<keyword evidence="7 9" id="KW-0924">Ammonia transport</keyword>
<name>A0A6B1DTC6_9CHLR</name>
<comment type="caution">
    <text evidence="11">The sequence shown here is derived from an EMBL/GenBank/DDBJ whole genome shotgun (WGS) entry which is preliminary data.</text>
</comment>
<accession>A0A6B1DTC6</accession>
<dbReference type="Pfam" id="PF00909">
    <property type="entry name" value="Ammonium_transp"/>
    <property type="match status" value="1"/>
</dbReference>
<dbReference type="InterPro" id="IPR029020">
    <property type="entry name" value="Ammonium/urea_transptr"/>
</dbReference>
<dbReference type="PANTHER" id="PTHR43029:SF10">
    <property type="entry name" value="AMMONIUM TRANSPORTER MEP2"/>
    <property type="match status" value="1"/>
</dbReference>
<evidence type="ECO:0000256" key="5">
    <source>
        <dbReference type="ARBA" id="ARBA00022989"/>
    </source>
</evidence>
<feature type="transmembrane region" description="Helical" evidence="9">
    <location>
        <begin position="223"/>
        <end position="246"/>
    </location>
</feature>
<feature type="transmembrane region" description="Helical" evidence="9">
    <location>
        <begin position="191"/>
        <end position="211"/>
    </location>
</feature>
<evidence type="ECO:0000259" key="10">
    <source>
        <dbReference type="Pfam" id="PF00909"/>
    </source>
</evidence>
<evidence type="ECO:0000256" key="6">
    <source>
        <dbReference type="ARBA" id="ARBA00023136"/>
    </source>
</evidence>
<evidence type="ECO:0000256" key="1">
    <source>
        <dbReference type="ARBA" id="ARBA00004141"/>
    </source>
</evidence>
<keyword evidence="4 9" id="KW-0812">Transmembrane</keyword>
<dbReference type="GO" id="GO:0008519">
    <property type="term" value="F:ammonium channel activity"/>
    <property type="evidence" value="ECO:0007669"/>
    <property type="project" value="InterPro"/>
</dbReference>
<dbReference type="SUPFAM" id="SSF111352">
    <property type="entry name" value="Ammonium transporter"/>
    <property type="match status" value="1"/>
</dbReference>
<gene>
    <name evidence="11" type="ORF">F4Y08_07685</name>
</gene>
<dbReference type="PANTHER" id="PTHR43029">
    <property type="entry name" value="AMMONIUM TRANSPORTER MEP2"/>
    <property type="match status" value="1"/>
</dbReference>
<proteinExistence type="inferred from homology"/>
<dbReference type="NCBIfam" id="TIGR00836">
    <property type="entry name" value="amt"/>
    <property type="match status" value="1"/>
</dbReference>
<organism evidence="11">
    <name type="scientific">Caldilineaceae bacterium SB0662_bin_9</name>
    <dbReference type="NCBI Taxonomy" id="2605258"/>
    <lineage>
        <taxon>Bacteria</taxon>
        <taxon>Bacillati</taxon>
        <taxon>Chloroflexota</taxon>
        <taxon>Caldilineae</taxon>
        <taxon>Caldilineales</taxon>
        <taxon>Caldilineaceae</taxon>
    </lineage>
</organism>
<dbReference type="EMBL" id="VXPY01000052">
    <property type="protein sequence ID" value="MYD90206.1"/>
    <property type="molecule type" value="Genomic_DNA"/>
</dbReference>
<dbReference type="Gene3D" id="1.10.3430.10">
    <property type="entry name" value="Ammonium transporter AmtB like domains"/>
    <property type="match status" value="1"/>
</dbReference>
<evidence type="ECO:0000313" key="11">
    <source>
        <dbReference type="EMBL" id="MYD90206.1"/>
    </source>
</evidence>
<evidence type="ECO:0000256" key="2">
    <source>
        <dbReference type="ARBA" id="ARBA00005887"/>
    </source>
</evidence>
<dbReference type="PROSITE" id="PS01219">
    <property type="entry name" value="AMMONIUM_TRANSP"/>
    <property type="match status" value="1"/>
</dbReference>
<feature type="transmembrane region" description="Helical" evidence="9">
    <location>
        <begin position="282"/>
        <end position="299"/>
    </location>
</feature>
<comment type="similarity">
    <text evidence="2 9">Belongs to the ammonia transporter channel (TC 1.A.11.2) family.</text>
</comment>
<feature type="transmembrane region" description="Helical" evidence="9">
    <location>
        <begin position="311"/>
        <end position="331"/>
    </location>
</feature>
<evidence type="ECO:0000256" key="9">
    <source>
        <dbReference type="RuleBase" id="RU362002"/>
    </source>
</evidence>
<keyword evidence="3 9" id="KW-0813">Transport</keyword>
<feature type="transmembrane region" description="Helical" evidence="9">
    <location>
        <begin position="94"/>
        <end position="116"/>
    </location>
</feature>
<reference evidence="11" key="1">
    <citation type="submission" date="2019-09" db="EMBL/GenBank/DDBJ databases">
        <title>Characterisation of the sponge microbiome using genome-centric metagenomics.</title>
        <authorList>
            <person name="Engelberts J.P."/>
            <person name="Robbins S.J."/>
            <person name="De Goeij J.M."/>
            <person name="Aranda M."/>
            <person name="Bell S.C."/>
            <person name="Webster N.S."/>
        </authorList>
    </citation>
    <scope>NUCLEOTIDE SEQUENCE</scope>
    <source>
        <strain evidence="11">SB0662_bin_9</strain>
    </source>
</reference>
<comment type="subcellular location">
    <subcellularLocation>
        <location evidence="9">Cell membrane</location>
        <topology evidence="9">Multi-pass membrane protein</topology>
    </subcellularLocation>
    <subcellularLocation>
        <location evidence="1">Membrane</location>
        <topology evidence="1">Multi-pass membrane protein</topology>
    </subcellularLocation>
</comment>
<evidence type="ECO:0000256" key="3">
    <source>
        <dbReference type="ARBA" id="ARBA00022448"/>
    </source>
</evidence>
<dbReference type="AlphaFoldDB" id="A0A6B1DTC6"/>
<dbReference type="InterPro" id="IPR024041">
    <property type="entry name" value="NH4_transpt_AmtB-like_dom"/>
</dbReference>
<sequence>MDGANTTFVLISTAMVMLMIPGLGLFYAGLVRAKSALSTVMQCFICMGVVGVVWVLWGYTLAFGESIGGFIGGFNHFALQGVALEDADGGLSPMLFMLFQGMFAAITPALLAGAFAERIKFSSFLVFVVLWSSLVYSPVAHWVWGGGWLGTLGALDFAGGNVVHMTSGVGALAAALVIGRRMGFPREPMEPHSIMLVLLGTGMLWFGWFGFNGGSALAADGIAVNAFVTTNTAAAAGALTWMLITWLFGGKPLGKPSAIGAASGAVAGLVAITPGAGFVEPMPALLIGIVAAIVSYAAIEFRIRRQLDDSLDVWGIHGMSGTWGALAVGLFASTTLGTDGGVFTGNGGQFVSQLIATVATWAYAFIVTWILFKLVDVVMKVRVSEADEAIGLDASQHGEQEGGAV</sequence>
<feature type="domain" description="Ammonium transporter AmtB-like" evidence="10">
    <location>
        <begin position="8"/>
        <end position="400"/>
    </location>
</feature>